<feature type="binding site" evidence="14">
    <location>
        <position position="317"/>
    </location>
    <ligand>
        <name>Mg(2+)</name>
        <dbReference type="ChEBI" id="CHEBI:18420"/>
        <label>2</label>
    </ligand>
</feature>
<dbReference type="GeneID" id="61250491"/>
<evidence type="ECO:0000256" key="10">
    <source>
        <dbReference type="ARBA" id="ARBA00023211"/>
    </source>
</evidence>
<evidence type="ECO:0000256" key="14">
    <source>
        <dbReference type="PIRSR" id="PIRSR039102-3"/>
    </source>
</evidence>
<dbReference type="Proteomes" id="UP000051565">
    <property type="component" value="Unassembled WGS sequence"/>
</dbReference>
<feature type="active site" evidence="13">
    <location>
        <position position="326"/>
    </location>
</feature>
<evidence type="ECO:0000256" key="5">
    <source>
        <dbReference type="ARBA" id="ARBA00022741"/>
    </source>
</evidence>
<keyword evidence="6 15" id="KW-0067">ATP-binding</keyword>
<comment type="similarity">
    <text evidence="2 12">Belongs to the D-alanine--D-alanine ligase family.</text>
</comment>
<dbReference type="HAMAP" id="MF_00047">
    <property type="entry name" value="Dala_Dala_lig"/>
    <property type="match status" value="1"/>
</dbReference>
<feature type="binding site" evidence="14">
    <location>
        <position position="315"/>
    </location>
    <ligand>
        <name>Mg(2+)</name>
        <dbReference type="ChEBI" id="CHEBI:18420"/>
        <label>2</label>
    </ligand>
</feature>
<evidence type="ECO:0000256" key="1">
    <source>
        <dbReference type="ARBA" id="ARBA00001936"/>
    </source>
</evidence>
<dbReference type="PROSITE" id="PS00843">
    <property type="entry name" value="DALA_DALA_LIGASE_1"/>
    <property type="match status" value="1"/>
</dbReference>
<evidence type="ECO:0000256" key="7">
    <source>
        <dbReference type="ARBA" id="ARBA00022842"/>
    </source>
</evidence>
<dbReference type="PATRIC" id="fig|1122148.6.peg.623"/>
<dbReference type="STRING" id="53444.AYR59_06510"/>
<dbReference type="Gene3D" id="3.30.470.20">
    <property type="entry name" value="ATP-grasp fold, B domain"/>
    <property type="match status" value="1"/>
</dbReference>
<name>A0A0R2JYQ5_9LACO</name>
<dbReference type="Gene3D" id="3.30.1490.20">
    <property type="entry name" value="ATP-grasp fold, A domain"/>
    <property type="match status" value="1"/>
</dbReference>
<dbReference type="InterPro" id="IPR000291">
    <property type="entry name" value="D-Ala_lig_Van_CS"/>
</dbReference>
<dbReference type="GO" id="GO:0071555">
    <property type="term" value="P:cell wall organization"/>
    <property type="evidence" value="ECO:0007669"/>
    <property type="project" value="UniProtKB-KW"/>
</dbReference>
<dbReference type="EC" id="6.3.2.4" evidence="12"/>
<dbReference type="GO" id="GO:0005524">
    <property type="term" value="F:ATP binding"/>
    <property type="evidence" value="ECO:0007669"/>
    <property type="project" value="UniProtKB-UniRule"/>
</dbReference>
<keyword evidence="9 12" id="KW-0573">Peptidoglycan synthesis</keyword>
<sequence>MTDKKTHVALLFGGDSSEHDVSKRSAHNIYDAMDKDKYDVSLFLVSKNGIILDDASSHRVFDGEDEAAVLQDVTAKLDMNNPLAPIINLDSTHNIDVFFPIIHGNLGEDGTIQGLLRLLHKPYVGSGIMASSMAYDKDITKKMLDIAGVRNTKYVLVTPANAKNWNYDKLSKKLNSSIIFIKPAKQGSSIGIHQIENQTEYEQGIRDAFQYDDKILVEEAIEGPEEVEISILGNEKPKASKLGAIKVPENDEFYTYENKFVDASEVKFTIPVKLPNGVSEEITEMALKAFTALELKGMARIDFLVSKDFKPYLGEINTLPGFTNISLYPQLWEASGISYTELIDQLIELAFEEFKKQEKVLHDFKPLNQNDQEKVYKAK</sequence>
<feature type="active site" evidence="13">
    <location>
        <position position="18"/>
    </location>
</feature>
<dbReference type="InterPro" id="IPR011127">
    <property type="entry name" value="Dala_Dala_lig_N"/>
</dbReference>
<keyword evidence="12" id="KW-0963">Cytoplasm</keyword>
<dbReference type="PIRSF" id="PIRSF039102">
    <property type="entry name" value="Ddl/VanB"/>
    <property type="match status" value="1"/>
</dbReference>
<evidence type="ECO:0000256" key="6">
    <source>
        <dbReference type="ARBA" id="ARBA00022840"/>
    </source>
</evidence>
<dbReference type="NCBIfam" id="NF002528">
    <property type="entry name" value="PRK01966.1-4"/>
    <property type="match status" value="1"/>
</dbReference>
<dbReference type="InterPro" id="IPR016185">
    <property type="entry name" value="PreATP-grasp_dom_sf"/>
</dbReference>
<dbReference type="Pfam" id="PF07478">
    <property type="entry name" value="Dala_Dala_lig_C"/>
    <property type="match status" value="1"/>
</dbReference>
<evidence type="ECO:0000256" key="12">
    <source>
        <dbReference type="HAMAP-Rule" id="MF_00047"/>
    </source>
</evidence>
<dbReference type="Gene3D" id="3.40.50.20">
    <property type="match status" value="1"/>
</dbReference>
<evidence type="ECO:0000259" key="16">
    <source>
        <dbReference type="PROSITE" id="PS50975"/>
    </source>
</evidence>
<feature type="binding site" evidence="14">
    <location>
        <position position="315"/>
    </location>
    <ligand>
        <name>Mg(2+)</name>
        <dbReference type="ChEBI" id="CHEBI:18420"/>
        <label>1</label>
    </ligand>
</feature>
<dbReference type="GO" id="GO:0008716">
    <property type="term" value="F:D-alanine-D-alanine ligase activity"/>
    <property type="evidence" value="ECO:0007669"/>
    <property type="project" value="UniProtKB-UniRule"/>
</dbReference>
<dbReference type="GO" id="GO:0008360">
    <property type="term" value="P:regulation of cell shape"/>
    <property type="evidence" value="ECO:0007669"/>
    <property type="project" value="UniProtKB-KW"/>
</dbReference>
<dbReference type="PROSITE" id="PS50975">
    <property type="entry name" value="ATP_GRASP"/>
    <property type="match status" value="1"/>
</dbReference>
<dbReference type="GO" id="GO:0009252">
    <property type="term" value="P:peptidoglycan biosynthetic process"/>
    <property type="evidence" value="ECO:0007669"/>
    <property type="project" value="UniProtKB-UniRule"/>
</dbReference>
<keyword evidence="8 12" id="KW-0133">Cell shape</keyword>
<keyword evidence="11 12" id="KW-0961">Cell wall biogenesis/degradation</keyword>
<comment type="cofactor">
    <cofactor evidence="14">
        <name>Mg(2+)</name>
        <dbReference type="ChEBI" id="CHEBI:18420"/>
    </cofactor>
    <cofactor evidence="14">
        <name>Mn(2+)</name>
        <dbReference type="ChEBI" id="CHEBI:29035"/>
    </cofactor>
    <text evidence="14">Binds 2 magnesium or manganese ions per subunit.</text>
</comment>
<dbReference type="SUPFAM" id="SSF56059">
    <property type="entry name" value="Glutathione synthetase ATP-binding domain-like"/>
    <property type="match status" value="1"/>
</dbReference>
<dbReference type="SUPFAM" id="SSF52440">
    <property type="entry name" value="PreATP-grasp domain"/>
    <property type="match status" value="1"/>
</dbReference>
<dbReference type="AlphaFoldDB" id="A0A0R2JYQ5"/>
<comment type="function">
    <text evidence="12">Cell wall formation.</text>
</comment>
<organism evidence="17 18">
    <name type="scientific">Fructilactobacillus lindneri DSM 20690 = JCM 11027</name>
    <dbReference type="NCBI Taxonomy" id="1122148"/>
    <lineage>
        <taxon>Bacteria</taxon>
        <taxon>Bacillati</taxon>
        <taxon>Bacillota</taxon>
        <taxon>Bacilli</taxon>
        <taxon>Lactobacillales</taxon>
        <taxon>Lactobacillaceae</taxon>
        <taxon>Fructilactobacillus</taxon>
    </lineage>
</organism>
<evidence type="ECO:0000313" key="18">
    <source>
        <dbReference type="Proteomes" id="UP000051565"/>
    </source>
</evidence>
<accession>A0A0R2JYQ5</accession>
<comment type="pathway">
    <text evidence="12">Cell wall biogenesis; peptidoglycan biosynthesis.</text>
</comment>
<proteinExistence type="inferred from homology"/>
<evidence type="ECO:0000313" key="17">
    <source>
        <dbReference type="EMBL" id="KRN79197.1"/>
    </source>
</evidence>
<dbReference type="InterPro" id="IPR013815">
    <property type="entry name" value="ATP_grasp_subdomain_1"/>
</dbReference>
<dbReference type="OrthoDB" id="9813261at2"/>
<evidence type="ECO:0000256" key="4">
    <source>
        <dbReference type="ARBA" id="ARBA00022723"/>
    </source>
</evidence>
<keyword evidence="18" id="KW-1185">Reference proteome</keyword>
<keyword evidence="3 12" id="KW-0436">Ligase</keyword>
<keyword evidence="10 14" id="KW-0464">Manganese</keyword>
<dbReference type="NCBIfam" id="TIGR01205">
    <property type="entry name" value="D_ala_D_alaTIGR"/>
    <property type="match status" value="1"/>
</dbReference>
<evidence type="ECO:0000256" key="15">
    <source>
        <dbReference type="PROSITE-ProRule" id="PRU00409"/>
    </source>
</evidence>
<dbReference type="GO" id="GO:0046872">
    <property type="term" value="F:metal ion binding"/>
    <property type="evidence" value="ECO:0007669"/>
    <property type="project" value="UniProtKB-KW"/>
</dbReference>
<evidence type="ECO:0000256" key="3">
    <source>
        <dbReference type="ARBA" id="ARBA00022598"/>
    </source>
</evidence>
<comment type="subcellular location">
    <subcellularLocation>
        <location evidence="12">Cytoplasm</location>
    </subcellularLocation>
</comment>
<reference evidence="17 18" key="1">
    <citation type="journal article" date="2015" name="Genome Announc.">
        <title>Expanding the biotechnology potential of lactobacilli through comparative genomics of 213 strains and associated genera.</title>
        <authorList>
            <person name="Sun Z."/>
            <person name="Harris H.M."/>
            <person name="McCann A."/>
            <person name="Guo C."/>
            <person name="Argimon S."/>
            <person name="Zhang W."/>
            <person name="Yang X."/>
            <person name="Jeffery I.B."/>
            <person name="Cooney J.C."/>
            <person name="Kagawa T.F."/>
            <person name="Liu W."/>
            <person name="Song Y."/>
            <person name="Salvetti E."/>
            <person name="Wrobel A."/>
            <person name="Rasinkangas P."/>
            <person name="Parkhill J."/>
            <person name="Rea M.C."/>
            <person name="O'Sullivan O."/>
            <person name="Ritari J."/>
            <person name="Douillard F.P."/>
            <person name="Paul Ross R."/>
            <person name="Yang R."/>
            <person name="Briner A.E."/>
            <person name="Felis G.E."/>
            <person name="de Vos W.M."/>
            <person name="Barrangou R."/>
            <person name="Klaenhammer T.R."/>
            <person name="Caufield P.W."/>
            <person name="Cui Y."/>
            <person name="Zhang H."/>
            <person name="O'Toole P.W."/>
        </authorList>
    </citation>
    <scope>NUCLEOTIDE SEQUENCE [LARGE SCALE GENOMIC DNA]</scope>
    <source>
        <strain evidence="17 18">DSM 20690</strain>
    </source>
</reference>
<dbReference type="PANTHER" id="PTHR23132">
    <property type="entry name" value="D-ALANINE--D-ALANINE LIGASE"/>
    <property type="match status" value="1"/>
</dbReference>
<dbReference type="UniPathway" id="UPA00219"/>
<evidence type="ECO:0000256" key="9">
    <source>
        <dbReference type="ARBA" id="ARBA00022984"/>
    </source>
</evidence>
<dbReference type="InterPro" id="IPR005905">
    <property type="entry name" value="D_ala_D_ala"/>
</dbReference>
<feature type="binding site" evidence="14">
    <location>
        <position position="302"/>
    </location>
    <ligand>
        <name>Mg(2+)</name>
        <dbReference type="ChEBI" id="CHEBI:18420"/>
        <label>1</label>
    </ligand>
</feature>
<keyword evidence="7 14" id="KW-0460">Magnesium</keyword>
<dbReference type="PROSITE" id="PS00844">
    <property type="entry name" value="DALA_DALA_LIGASE_2"/>
    <property type="match status" value="1"/>
</dbReference>
<feature type="domain" description="ATP-grasp" evidence="16">
    <location>
        <begin position="141"/>
        <end position="348"/>
    </location>
</feature>
<evidence type="ECO:0000256" key="11">
    <source>
        <dbReference type="ARBA" id="ARBA00023316"/>
    </source>
</evidence>
<dbReference type="InterPro" id="IPR011761">
    <property type="entry name" value="ATP-grasp"/>
</dbReference>
<protein>
    <recommendedName>
        <fullName evidence="12">D-alanine--D-alanine ligase</fullName>
        <ecNumber evidence="12">6.3.2.4</ecNumber>
    </recommendedName>
    <alternativeName>
        <fullName evidence="12">D-Ala-D-Ala ligase</fullName>
    </alternativeName>
    <alternativeName>
        <fullName evidence="12">D-alanylalanine synthetase</fullName>
    </alternativeName>
</protein>
<keyword evidence="4 14" id="KW-0479">Metal-binding</keyword>
<dbReference type="InterPro" id="IPR011095">
    <property type="entry name" value="Dala_Dala_lig_C"/>
</dbReference>
<feature type="active site" evidence="13">
    <location>
        <position position="188"/>
    </location>
</feature>
<dbReference type="RefSeq" id="WP_054646337.1">
    <property type="nucleotide sequence ID" value="NZ_FUXS01000001.1"/>
</dbReference>
<evidence type="ECO:0000256" key="2">
    <source>
        <dbReference type="ARBA" id="ARBA00010871"/>
    </source>
</evidence>
<dbReference type="PANTHER" id="PTHR23132:SF25">
    <property type="entry name" value="D-ALANINE--D-ALANINE LIGASE A"/>
    <property type="match status" value="1"/>
</dbReference>
<dbReference type="GO" id="GO:0005829">
    <property type="term" value="C:cytosol"/>
    <property type="evidence" value="ECO:0007669"/>
    <property type="project" value="TreeGrafter"/>
</dbReference>
<dbReference type="Pfam" id="PF01820">
    <property type="entry name" value="Dala_Dala_lig_N"/>
    <property type="match status" value="1"/>
</dbReference>
<dbReference type="EMBL" id="JQBT01000032">
    <property type="protein sequence ID" value="KRN79197.1"/>
    <property type="molecule type" value="Genomic_DNA"/>
</dbReference>
<keyword evidence="5 15" id="KW-0547">Nucleotide-binding</keyword>
<comment type="cofactor">
    <cofactor evidence="1">
        <name>Mn(2+)</name>
        <dbReference type="ChEBI" id="CHEBI:29035"/>
    </cofactor>
</comment>
<evidence type="ECO:0000256" key="13">
    <source>
        <dbReference type="PIRSR" id="PIRSR039102-1"/>
    </source>
</evidence>
<evidence type="ECO:0000256" key="8">
    <source>
        <dbReference type="ARBA" id="ARBA00022960"/>
    </source>
</evidence>
<comment type="caution">
    <text evidence="17">The sequence shown here is derived from an EMBL/GenBank/DDBJ whole genome shotgun (WGS) entry which is preliminary data.</text>
</comment>
<gene>
    <name evidence="12" type="primary">ddl</name>
    <name evidence="17" type="ORF">IV52_GL000604</name>
</gene>
<comment type="catalytic activity">
    <reaction evidence="12">
        <text>2 D-alanine + ATP = D-alanyl-D-alanine + ADP + phosphate + H(+)</text>
        <dbReference type="Rhea" id="RHEA:11224"/>
        <dbReference type="ChEBI" id="CHEBI:15378"/>
        <dbReference type="ChEBI" id="CHEBI:30616"/>
        <dbReference type="ChEBI" id="CHEBI:43474"/>
        <dbReference type="ChEBI" id="CHEBI:57416"/>
        <dbReference type="ChEBI" id="CHEBI:57822"/>
        <dbReference type="ChEBI" id="CHEBI:456216"/>
        <dbReference type="EC" id="6.3.2.4"/>
    </reaction>
</comment>